<dbReference type="PANTHER" id="PTHR30570">
    <property type="entry name" value="PERIPLASMIC PHOSPHATE BINDING COMPONENT OF PHOSPHATE ABC TRANSPORTER"/>
    <property type="match status" value="1"/>
</dbReference>
<gene>
    <name evidence="3" type="ORF">F5984_06535</name>
</gene>
<dbReference type="Gene3D" id="3.40.190.10">
    <property type="entry name" value="Periplasmic binding protein-like II"/>
    <property type="match status" value="2"/>
</dbReference>
<dbReference type="Proteomes" id="UP000488299">
    <property type="component" value="Unassembled WGS sequence"/>
</dbReference>
<comment type="caution">
    <text evidence="3">The sequence shown here is derived from an EMBL/GenBank/DDBJ whole genome shotgun (WGS) entry which is preliminary data.</text>
</comment>
<dbReference type="RefSeq" id="WP_152123460.1">
    <property type="nucleotide sequence ID" value="NZ_WELI01000002.1"/>
</dbReference>
<dbReference type="SUPFAM" id="SSF53850">
    <property type="entry name" value="Periplasmic binding protein-like II"/>
    <property type="match status" value="1"/>
</dbReference>
<accession>A0A7J5U4B8</accession>
<dbReference type="PANTHER" id="PTHR30570:SF1">
    <property type="entry name" value="PHOSPHATE-BINDING PROTEIN PSTS"/>
    <property type="match status" value="1"/>
</dbReference>
<organism evidence="3 4">
    <name type="scientific">Rudanella paleaurantiibacter</name>
    <dbReference type="NCBI Taxonomy" id="2614655"/>
    <lineage>
        <taxon>Bacteria</taxon>
        <taxon>Pseudomonadati</taxon>
        <taxon>Bacteroidota</taxon>
        <taxon>Cytophagia</taxon>
        <taxon>Cytophagales</taxon>
        <taxon>Cytophagaceae</taxon>
        <taxon>Rudanella</taxon>
    </lineage>
</organism>
<dbReference type="PROSITE" id="PS51257">
    <property type="entry name" value="PROKAR_LIPOPROTEIN"/>
    <property type="match status" value="1"/>
</dbReference>
<evidence type="ECO:0000256" key="1">
    <source>
        <dbReference type="ARBA" id="ARBA00022729"/>
    </source>
</evidence>
<dbReference type="EMBL" id="WELI01000002">
    <property type="protein sequence ID" value="KAB7731875.1"/>
    <property type="molecule type" value="Genomic_DNA"/>
</dbReference>
<evidence type="ECO:0000313" key="3">
    <source>
        <dbReference type="EMBL" id="KAB7731875.1"/>
    </source>
</evidence>
<dbReference type="InterPro" id="IPR024370">
    <property type="entry name" value="PBP_domain"/>
</dbReference>
<dbReference type="AlphaFoldDB" id="A0A7J5U4B8"/>
<evidence type="ECO:0000313" key="4">
    <source>
        <dbReference type="Proteomes" id="UP000488299"/>
    </source>
</evidence>
<keyword evidence="4" id="KW-1185">Reference proteome</keyword>
<feature type="domain" description="PBP" evidence="2">
    <location>
        <begin position="27"/>
        <end position="286"/>
    </location>
</feature>
<reference evidence="3 4" key="1">
    <citation type="submission" date="2019-10" db="EMBL/GenBank/DDBJ databases">
        <title>Rudanella paleaurantiibacter sp. nov., isolated from sludge.</title>
        <authorList>
            <person name="Xu S.Q."/>
        </authorList>
    </citation>
    <scope>NUCLEOTIDE SEQUENCE [LARGE SCALE GENOMIC DNA]</scope>
    <source>
        <strain evidence="3 4">HX-22-17</strain>
    </source>
</reference>
<evidence type="ECO:0000259" key="2">
    <source>
        <dbReference type="Pfam" id="PF12849"/>
    </source>
</evidence>
<dbReference type="Pfam" id="PF12849">
    <property type="entry name" value="PBP_like_2"/>
    <property type="match status" value="1"/>
</dbReference>
<dbReference type="InterPro" id="IPR050811">
    <property type="entry name" value="Phosphate_ABC_transporter"/>
</dbReference>
<protein>
    <submittedName>
        <fullName evidence="3">Phosphate ABC transporter substrate-binding protein</fullName>
    </submittedName>
</protein>
<name>A0A7J5U4B8_9BACT</name>
<keyword evidence="1" id="KW-0732">Signal</keyword>
<sequence length="311" mass="34552">MKSLLLTLALVVAVMGCNSSQKQQDLDTPSRGTITVVSDESFRPLVEQLTGTYSGIYPDAKFNVVFRPEKEAIAMMLRDSARMVFCTRPLTKNEQAVLDGRKIVGKTERIATDGVALITGKANRDSLITMDELRGLFSGQITDWGQLKGSTQSGPVTLVFDNGNGSNIDFVLRTFKVTDVSKLRLFTAKSNREVIEYVRQNPRALGFIGVNWISDGDEPLTAELSRDLRVLGVSAKANPASRDEYFQPFQRSLGLQDYPLRRPLYIISREAHSGLGGGLINYLARDVGSLIVEKLGLWPTRPYNREVYIQK</sequence>
<proteinExistence type="predicted"/>